<dbReference type="InterPro" id="IPR023214">
    <property type="entry name" value="HAD_sf"/>
</dbReference>
<dbReference type="AlphaFoldDB" id="A0AAX1Q319"/>
<dbReference type="GO" id="GO:0005829">
    <property type="term" value="C:cytosol"/>
    <property type="evidence" value="ECO:0007669"/>
    <property type="project" value="TreeGrafter"/>
</dbReference>
<dbReference type="RefSeq" id="WP_061803233.1">
    <property type="nucleotide sequence ID" value="NZ_JBCMHP010000020.1"/>
</dbReference>
<dbReference type="Gene3D" id="3.30.1240.10">
    <property type="match status" value="1"/>
</dbReference>
<dbReference type="Gene3D" id="3.40.50.1000">
    <property type="entry name" value="HAD superfamily/HAD-like"/>
    <property type="match status" value="1"/>
</dbReference>
<comment type="caution">
    <text evidence="1">The sequence shown here is derived from an EMBL/GenBank/DDBJ whole genome shotgun (WGS) entry which is preliminary data.</text>
</comment>
<proteinExistence type="predicted"/>
<evidence type="ECO:0000313" key="2">
    <source>
        <dbReference type="Proteomes" id="UP000250174"/>
    </source>
</evidence>
<accession>A0AAX1Q319</accession>
<dbReference type="GO" id="GO:0000287">
    <property type="term" value="F:magnesium ion binding"/>
    <property type="evidence" value="ECO:0007669"/>
    <property type="project" value="TreeGrafter"/>
</dbReference>
<dbReference type="PANTHER" id="PTHR10000:SF50">
    <property type="entry name" value="STRESS RESPONSE PROTEIN YHAX"/>
    <property type="match status" value="1"/>
</dbReference>
<sequence>MMYRLLALNIDGTILNNQGRLTKETKEAIDYVKDKGVYVTVVTNRHFSSAKKIAKTLRLHKNQLITHSGAFIASNVDKPAYERRISENKTFNLVQVLENFDCHTRILHEKFSLGNRVKIHNQVMAKAVLKSNEPLFYPIQFVESLGETLRDNPVSAPKIELYFQSQYEKEQAERTIASAFDIEWISYPNEPRAYIVEKGTSKEHGVYHVATQLGISLEEVVAIGNCYDDLGLVESVGLGVAMGNAPDKVKKAAGWVTRSNNENGVAYMVKELFRKQHRIGYLEKIGSLDKH</sequence>
<dbReference type="Proteomes" id="UP000250174">
    <property type="component" value="Unassembled WGS sequence"/>
</dbReference>
<dbReference type="PANTHER" id="PTHR10000">
    <property type="entry name" value="PHOSPHOSERINE PHOSPHATASE"/>
    <property type="match status" value="1"/>
</dbReference>
<evidence type="ECO:0000313" key="1">
    <source>
        <dbReference type="EMBL" id="RAS72462.1"/>
    </source>
</evidence>
<reference evidence="1 2" key="1">
    <citation type="submission" date="2016-03" db="EMBL/GenBank/DDBJ databases">
        <title>Comparison of Bacillus endophyticus and B. anthracis characteristics using whole genome sequence analysis and microbiological techniques.</title>
        <authorList>
            <person name="Lekota K.E."/>
            <person name="Mafofo J."/>
            <person name="Rees J."/>
            <person name="Muchadeyi F.C."/>
            <person name="Madoroba E."/>
            <person name="Van Heerden H."/>
        </authorList>
    </citation>
    <scope>NUCLEOTIDE SEQUENCE [LARGE SCALE GENOMIC DNA]</scope>
    <source>
        <strain evidence="1 2">3631_10C</strain>
    </source>
</reference>
<gene>
    <name evidence="1" type="ORF">A3864_25725</name>
</gene>
<dbReference type="Pfam" id="PF08282">
    <property type="entry name" value="Hydrolase_3"/>
    <property type="match status" value="1"/>
</dbReference>
<dbReference type="EMBL" id="LVYK01000059">
    <property type="protein sequence ID" value="RAS72462.1"/>
    <property type="molecule type" value="Genomic_DNA"/>
</dbReference>
<dbReference type="SUPFAM" id="SSF56784">
    <property type="entry name" value="HAD-like"/>
    <property type="match status" value="1"/>
</dbReference>
<dbReference type="CDD" id="cd07516">
    <property type="entry name" value="HAD_Pase"/>
    <property type="match status" value="1"/>
</dbReference>
<dbReference type="InterPro" id="IPR006379">
    <property type="entry name" value="HAD-SF_hydro_IIB"/>
</dbReference>
<dbReference type="InterPro" id="IPR036412">
    <property type="entry name" value="HAD-like_sf"/>
</dbReference>
<name>A0AAX1Q319_9BACI</name>
<protein>
    <submittedName>
        <fullName evidence="1">Haloacid dehalogenase</fullName>
    </submittedName>
</protein>
<organism evidence="1 2">
    <name type="scientific">Priestia endophytica</name>
    <dbReference type="NCBI Taxonomy" id="135735"/>
    <lineage>
        <taxon>Bacteria</taxon>
        <taxon>Bacillati</taxon>
        <taxon>Bacillota</taxon>
        <taxon>Bacilli</taxon>
        <taxon>Bacillales</taxon>
        <taxon>Bacillaceae</taxon>
        <taxon>Priestia</taxon>
    </lineage>
</organism>
<dbReference type="GO" id="GO:0016791">
    <property type="term" value="F:phosphatase activity"/>
    <property type="evidence" value="ECO:0007669"/>
    <property type="project" value="TreeGrafter"/>
</dbReference>
<dbReference type="NCBIfam" id="TIGR01484">
    <property type="entry name" value="HAD-SF-IIB"/>
    <property type="match status" value="1"/>
</dbReference>
<dbReference type="GeneID" id="93711557"/>